<keyword evidence="3" id="KW-1185">Reference proteome</keyword>
<dbReference type="EMBL" id="QJKJ01003883">
    <property type="protein sequence ID" value="RDX96462.1"/>
    <property type="molecule type" value="Genomic_DNA"/>
</dbReference>
<gene>
    <name evidence="2" type="ORF">CR513_20874</name>
</gene>
<sequence length="309" mass="36445">MKKQCPKYGYLYLIHEKFQSLDVFKSFKVEVELQLGKKIKAIKSNHGGEYYGRYDGSGEQRPRPFALFLKEFGIILKYTMPNKPSMNDVAERQNQTLKDMMRIKARPYRPCERKLDSRTVSCYFVDYVERSQGYKFYDSTLRSFFKTGNARILKEVEFEKEENIRNVVFEEEFVNDIGQFLVPITIQETTLVIGNNVQTIIPNIVREQDYDEASRKWYHKFHQVITSYGFEILKDRSQGCEDSKRFTSGYIYMLAGGAISWNFVKQTLIAPSTMTVEFVACFEASNHRIWLRNFVTKNMKPKWEIVRNL</sequence>
<protein>
    <recommendedName>
        <fullName evidence="1">Retroviral polymerase SH3-like domain-containing protein</fullName>
    </recommendedName>
</protein>
<evidence type="ECO:0000259" key="1">
    <source>
        <dbReference type="Pfam" id="PF25597"/>
    </source>
</evidence>
<evidence type="ECO:0000313" key="3">
    <source>
        <dbReference type="Proteomes" id="UP000257109"/>
    </source>
</evidence>
<dbReference type="PANTHER" id="PTHR42648:SF28">
    <property type="entry name" value="TRANSPOSON-ENCODED PROTEIN WITH RIBONUCLEASE H-LIKE AND RETROVIRUS ZINC FINGER-LIKE DOMAINS"/>
    <property type="match status" value="1"/>
</dbReference>
<dbReference type="InterPro" id="IPR012337">
    <property type="entry name" value="RNaseH-like_sf"/>
</dbReference>
<organism evidence="2 3">
    <name type="scientific">Mucuna pruriens</name>
    <name type="common">Velvet bean</name>
    <name type="synonym">Dolichos pruriens</name>
    <dbReference type="NCBI Taxonomy" id="157652"/>
    <lineage>
        <taxon>Eukaryota</taxon>
        <taxon>Viridiplantae</taxon>
        <taxon>Streptophyta</taxon>
        <taxon>Embryophyta</taxon>
        <taxon>Tracheophyta</taxon>
        <taxon>Spermatophyta</taxon>
        <taxon>Magnoliopsida</taxon>
        <taxon>eudicotyledons</taxon>
        <taxon>Gunneridae</taxon>
        <taxon>Pentapetalae</taxon>
        <taxon>rosids</taxon>
        <taxon>fabids</taxon>
        <taxon>Fabales</taxon>
        <taxon>Fabaceae</taxon>
        <taxon>Papilionoideae</taxon>
        <taxon>50 kb inversion clade</taxon>
        <taxon>NPAAA clade</taxon>
        <taxon>indigoferoid/millettioid clade</taxon>
        <taxon>Phaseoleae</taxon>
        <taxon>Mucuna</taxon>
    </lineage>
</organism>
<reference evidence="2" key="1">
    <citation type="submission" date="2018-05" db="EMBL/GenBank/DDBJ databases">
        <title>Draft genome of Mucuna pruriens seed.</title>
        <authorList>
            <person name="Nnadi N.E."/>
            <person name="Vos R."/>
            <person name="Hasami M.H."/>
            <person name="Devisetty U.K."/>
            <person name="Aguiy J.C."/>
        </authorList>
    </citation>
    <scope>NUCLEOTIDE SEQUENCE [LARGE SCALE GENOMIC DNA]</scope>
    <source>
        <strain evidence="2">JCA_2017</strain>
    </source>
</reference>
<dbReference type="InterPro" id="IPR057670">
    <property type="entry name" value="SH3_retrovirus"/>
</dbReference>
<dbReference type="InterPro" id="IPR039537">
    <property type="entry name" value="Retrotran_Ty1/copia-like"/>
</dbReference>
<dbReference type="SUPFAM" id="SSF53098">
    <property type="entry name" value="Ribonuclease H-like"/>
    <property type="match status" value="1"/>
</dbReference>
<feature type="domain" description="Retroviral polymerase SH3-like" evidence="1">
    <location>
        <begin position="111"/>
        <end position="163"/>
    </location>
</feature>
<evidence type="ECO:0000313" key="2">
    <source>
        <dbReference type="EMBL" id="RDX96462.1"/>
    </source>
</evidence>
<name>A0A371H0Y1_MUCPR</name>
<feature type="non-terminal residue" evidence="2">
    <location>
        <position position="1"/>
    </location>
</feature>
<dbReference type="GO" id="GO:0003676">
    <property type="term" value="F:nucleic acid binding"/>
    <property type="evidence" value="ECO:0007669"/>
    <property type="project" value="InterPro"/>
</dbReference>
<dbReference type="AlphaFoldDB" id="A0A371H0Y1"/>
<comment type="caution">
    <text evidence="2">The sequence shown here is derived from an EMBL/GenBank/DDBJ whole genome shotgun (WGS) entry which is preliminary data.</text>
</comment>
<dbReference type="InterPro" id="IPR036397">
    <property type="entry name" value="RNaseH_sf"/>
</dbReference>
<accession>A0A371H0Y1</accession>
<dbReference type="Pfam" id="PF25597">
    <property type="entry name" value="SH3_retrovirus"/>
    <property type="match status" value="1"/>
</dbReference>
<dbReference type="Gene3D" id="3.30.420.10">
    <property type="entry name" value="Ribonuclease H-like superfamily/Ribonuclease H"/>
    <property type="match status" value="1"/>
</dbReference>
<dbReference type="PANTHER" id="PTHR42648">
    <property type="entry name" value="TRANSPOSASE, PUTATIVE-RELATED"/>
    <property type="match status" value="1"/>
</dbReference>
<dbReference type="OrthoDB" id="8065885at2759"/>
<dbReference type="Proteomes" id="UP000257109">
    <property type="component" value="Unassembled WGS sequence"/>
</dbReference>
<proteinExistence type="predicted"/>